<keyword evidence="3 5" id="KW-1133">Transmembrane helix</keyword>
<dbReference type="PIR" id="T25626">
    <property type="entry name" value="T25626"/>
</dbReference>
<feature type="transmembrane region" description="Helical" evidence="5">
    <location>
        <begin position="222"/>
        <end position="243"/>
    </location>
</feature>
<sequence>MSTCDVLDEYYPGFTKSSALFWCKFLLNLEEFVSVIMHQEYTISVASLVINTFHIIILTRTAMRKSSINLIMAAVAVFDIFTLFPTFERFISEFISLFRRCPKPPSYSEALMGIGFSEFKDFSQKCSTWLCFFIALIRTLVIRNPLNPKYEKLAHSKFSIHFIIGTVLFNMPFTVIGFLKYDIVEMGFWYECVRAINGRQYVMVISKFYRHNKLLIELLETLNALISKISPCLLFPIVTIFLIKEIRKADENRRKISSSSSAKTSDSRKTSRLVLYMTIMFFVSGFPYGLNTVVGFYYVHVPGIWQILQEIGFMLSLLLKLNTMSHFVVCLCMSHQYRQTAIGIIFCGHLALQDKKSSVVAVSQNQSRNVSAGVRTVA</sequence>
<reference evidence="7 8" key="1">
    <citation type="journal article" date="1998" name="Science">
        <title>Genome sequence of the nematode C. elegans: a platform for investigating biology.</title>
        <authorList>
            <consortium name="The C. elegans sequencing consortium"/>
            <person name="Sulson J.E."/>
            <person name="Waterston R."/>
        </authorList>
    </citation>
    <scope>NUCLEOTIDE SEQUENCE [LARGE SCALE GENOMIC DNA]</scope>
    <source>
        <strain evidence="7 8">Bristol N2</strain>
    </source>
</reference>
<accession>P91159</accession>
<feature type="transmembrane region" description="Helical" evidence="5">
    <location>
        <begin position="158"/>
        <end position="179"/>
    </location>
</feature>
<organism evidence="7 8">
    <name type="scientific">Caenorhabditis elegans</name>
    <dbReference type="NCBI Taxonomy" id="6239"/>
    <lineage>
        <taxon>Eukaryota</taxon>
        <taxon>Metazoa</taxon>
        <taxon>Ecdysozoa</taxon>
        <taxon>Nematoda</taxon>
        <taxon>Chromadorea</taxon>
        <taxon>Rhabditida</taxon>
        <taxon>Rhabditina</taxon>
        <taxon>Rhabditomorpha</taxon>
        <taxon>Rhabditoidea</taxon>
        <taxon>Rhabditidae</taxon>
        <taxon>Peloderinae</taxon>
        <taxon>Caenorhabditis</taxon>
    </lineage>
</organism>
<dbReference type="SUPFAM" id="SSF81321">
    <property type="entry name" value="Family A G protein-coupled receptor-like"/>
    <property type="match status" value="1"/>
</dbReference>
<dbReference type="HOGENOM" id="CLU_043715_1_0_1"/>
<dbReference type="UCSC" id="C44C3.2">
    <property type="organism name" value="c. elegans"/>
</dbReference>
<dbReference type="PANTHER" id="PTHR22751:SF30">
    <property type="entry name" value="G-PROTEIN COUPLED RECEPTORS FAMILY 1 PROFILE DOMAIN-CONTAINING PROTEIN"/>
    <property type="match status" value="1"/>
</dbReference>
<dbReference type="SMR" id="P91159"/>
<evidence type="ECO:0000313" key="7">
    <source>
        <dbReference type="EMBL" id="CCD67246.1"/>
    </source>
</evidence>
<evidence type="ECO:0000256" key="4">
    <source>
        <dbReference type="ARBA" id="ARBA00023136"/>
    </source>
</evidence>
<dbReference type="InterPro" id="IPR017452">
    <property type="entry name" value="GPCR_Rhodpsn_7TM"/>
</dbReference>
<feature type="domain" description="G-protein coupled receptors family 1 profile" evidence="6">
    <location>
        <begin position="50"/>
        <end position="330"/>
    </location>
</feature>
<feature type="transmembrane region" description="Helical" evidence="5">
    <location>
        <begin position="127"/>
        <end position="146"/>
    </location>
</feature>
<feature type="transmembrane region" description="Helical" evidence="5">
    <location>
        <begin position="41"/>
        <end position="58"/>
    </location>
</feature>
<evidence type="ECO:0000313" key="8">
    <source>
        <dbReference type="Proteomes" id="UP000001940"/>
    </source>
</evidence>
<evidence type="ECO:0000313" key="9">
    <source>
        <dbReference type="WormBase" id="C44C3.2"/>
    </source>
</evidence>
<dbReference type="Proteomes" id="UP000001940">
    <property type="component" value="Chromosome V"/>
</dbReference>
<dbReference type="AGR" id="WB:WBGene00005876"/>
<dbReference type="Pfam" id="PF10324">
    <property type="entry name" value="7TM_GPCR_Srw"/>
    <property type="match status" value="1"/>
</dbReference>
<keyword evidence="2 5" id="KW-0812">Transmembrane</keyword>
<dbReference type="EMBL" id="BX284605">
    <property type="protein sequence ID" value="CCD67246.1"/>
    <property type="molecule type" value="Genomic_DNA"/>
</dbReference>
<evidence type="ECO:0000259" key="6">
    <source>
        <dbReference type="PROSITE" id="PS50262"/>
    </source>
</evidence>
<evidence type="ECO:0000256" key="5">
    <source>
        <dbReference type="SAM" id="Phobius"/>
    </source>
</evidence>
<gene>
    <name evidence="7 9" type="primary">srw-129</name>
    <name evidence="9" type="ORF">C44C3.2</name>
    <name evidence="7" type="ORF">CELE_C44C3.2</name>
</gene>
<keyword evidence="8" id="KW-1185">Reference proteome</keyword>
<feature type="transmembrane region" description="Helical" evidence="5">
    <location>
        <begin position="311"/>
        <end position="332"/>
    </location>
</feature>
<feature type="transmembrane region" description="Helical" evidence="5">
    <location>
        <begin position="70"/>
        <end position="87"/>
    </location>
</feature>
<dbReference type="InterPro" id="IPR019427">
    <property type="entry name" value="7TM_GPCR_serpentine_rcpt_Srw"/>
</dbReference>
<evidence type="ECO:0000256" key="3">
    <source>
        <dbReference type="ARBA" id="ARBA00022989"/>
    </source>
</evidence>
<dbReference type="GO" id="GO:0016020">
    <property type="term" value="C:membrane"/>
    <property type="evidence" value="ECO:0007669"/>
    <property type="project" value="UniProtKB-SubCell"/>
</dbReference>
<dbReference type="PhylomeDB" id="P91159"/>
<name>P91159_CAEEL</name>
<dbReference type="PaxDb" id="6239-C44C3.2"/>
<dbReference type="GO" id="GO:0008528">
    <property type="term" value="F:G protein-coupled peptide receptor activity"/>
    <property type="evidence" value="ECO:0007669"/>
    <property type="project" value="InterPro"/>
</dbReference>
<dbReference type="InParanoid" id="P91159"/>
<keyword evidence="7" id="KW-0675">Receptor</keyword>
<protein>
    <submittedName>
        <fullName evidence="7">G-protein coupled receptors family 1 profile domain-containing protein</fullName>
    </submittedName>
</protein>
<dbReference type="WormBase" id="C44C3.2">
    <property type="protein sequence ID" value="CE08708"/>
    <property type="gene ID" value="WBGene00005876"/>
    <property type="gene designation" value="srw-129"/>
</dbReference>
<dbReference type="AlphaFoldDB" id="P91159"/>
<dbReference type="PANTHER" id="PTHR22751">
    <property type="entry name" value="G-PROTEIN COUPLED RECEPTOR-RELATED"/>
    <property type="match status" value="1"/>
</dbReference>
<feature type="transmembrane region" description="Helical" evidence="5">
    <location>
        <begin position="273"/>
        <end position="299"/>
    </location>
</feature>
<dbReference type="Gene3D" id="1.20.1070.10">
    <property type="entry name" value="Rhodopsin 7-helix transmembrane proteins"/>
    <property type="match status" value="1"/>
</dbReference>
<evidence type="ECO:0000256" key="2">
    <source>
        <dbReference type="ARBA" id="ARBA00022692"/>
    </source>
</evidence>
<dbReference type="RefSeq" id="NP_503809.1">
    <property type="nucleotide sequence ID" value="NM_071408.1"/>
</dbReference>
<dbReference type="PROSITE" id="PS50262">
    <property type="entry name" value="G_PROTEIN_RECEP_F1_2"/>
    <property type="match status" value="1"/>
</dbReference>
<proteinExistence type="predicted"/>
<dbReference type="CTD" id="183441"/>
<dbReference type="FunCoup" id="P91159">
    <property type="interactions" value="2"/>
</dbReference>
<dbReference type="GeneID" id="183441"/>
<dbReference type="KEGG" id="cel:CELE_C44C3.2"/>
<comment type="subcellular location">
    <subcellularLocation>
        <location evidence="1">Membrane</location>
    </subcellularLocation>
</comment>
<evidence type="ECO:0000256" key="1">
    <source>
        <dbReference type="ARBA" id="ARBA00004370"/>
    </source>
</evidence>
<dbReference type="OrthoDB" id="5871549at2759"/>
<keyword evidence="4 5" id="KW-0472">Membrane</keyword>